<dbReference type="Proteomes" id="UP001148737">
    <property type="component" value="Unassembled WGS sequence"/>
</dbReference>
<accession>A0ACC1QEL4</accession>
<protein>
    <submittedName>
        <fullName evidence="1">Uncharacterized protein</fullName>
    </submittedName>
</protein>
<keyword evidence="2" id="KW-1185">Reference proteome</keyword>
<comment type="caution">
    <text evidence="1">The sequence shown here is derived from an EMBL/GenBank/DDBJ whole genome shotgun (WGS) entry which is preliminary data.</text>
</comment>
<proteinExistence type="predicted"/>
<dbReference type="EMBL" id="JANAKD010002285">
    <property type="protein sequence ID" value="KAJ3474056.1"/>
    <property type="molecule type" value="Genomic_DNA"/>
</dbReference>
<reference evidence="1" key="1">
    <citation type="submission" date="2022-07" db="EMBL/GenBank/DDBJ databases">
        <title>Genome Sequence of Lecanicillium saksenae.</title>
        <authorList>
            <person name="Buettner E."/>
        </authorList>
    </citation>
    <scope>NUCLEOTIDE SEQUENCE</scope>
    <source>
        <strain evidence="1">VT-O1</strain>
    </source>
</reference>
<evidence type="ECO:0000313" key="1">
    <source>
        <dbReference type="EMBL" id="KAJ3474056.1"/>
    </source>
</evidence>
<sequence length="414" mass="46986">MTLQSKDERNYVTRVLSTNAYSTPWTSTAAKRADGAQLPSNMPCEDRFNPFRPFPLWGEEDWIVGAIFDGHSGSQLAVYLEEHLLKSLQERLDSLGPPSRTDDIIQSTIEKCFTDMDDSIIEDYRSCTRKKRLALSEKIRIMQRAMAGSCALVTLYNPATRTLYTACTGDSRAVLSVQKSDGTWDAIALSEDQGASNEAEHARVRAEHPGELGIIKDGRLMGLGVCRAFGNFPLKSTYEEQLELGKRFMANKPDEEDQYLTPPYLTAKPVVTIRKLEDQQSAFLVMGCDGLWDNCENWEVTDLVVRWLEEQPECRLREMGMTLVPTPDTVWWKQGFLSEITYAPGFDFLERWNLFDVRFRSERTVIEDLDNVAVHLLRNACGGDHEELLSGKLAFQPPGSRLVRDDMTIQVLFF</sequence>
<gene>
    <name evidence="1" type="ORF">NLG97_g10014</name>
</gene>
<name>A0ACC1QEL4_9HYPO</name>
<evidence type="ECO:0000313" key="2">
    <source>
        <dbReference type="Proteomes" id="UP001148737"/>
    </source>
</evidence>
<organism evidence="1 2">
    <name type="scientific">Lecanicillium saksenae</name>
    <dbReference type="NCBI Taxonomy" id="468837"/>
    <lineage>
        <taxon>Eukaryota</taxon>
        <taxon>Fungi</taxon>
        <taxon>Dikarya</taxon>
        <taxon>Ascomycota</taxon>
        <taxon>Pezizomycotina</taxon>
        <taxon>Sordariomycetes</taxon>
        <taxon>Hypocreomycetidae</taxon>
        <taxon>Hypocreales</taxon>
        <taxon>Cordycipitaceae</taxon>
        <taxon>Lecanicillium</taxon>
    </lineage>
</organism>